<feature type="region of interest" description="Disordered" evidence="1">
    <location>
        <begin position="1"/>
        <end position="91"/>
    </location>
</feature>
<gene>
    <name evidence="2" type="ORF">B0I35DRAFT_211539</name>
</gene>
<dbReference type="InterPro" id="IPR022190">
    <property type="entry name" value="DUF3716"/>
</dbReference>
<comment type="caution">
    <text evidence="2">The sequence shown here is derived from an EMBL/GenBank/DDBJ whole genome shotgun (WGS) entry which is preliminary data.</text>
</comment>
<dbReference type="AlphaFoldDB" id="A0A8K0SYV3"/>
<name>A0A8K0SYV3_9HYPO</name>
<reference evidence="2" key="1">
    <citation type="journal article" date="2021" name="Nat. Commun.">
        <title>Genetic determinants of endophytism in the Arabidopsis root mycobiome.</title>
        <authorList>
            <person name="Mesny F."/>
            <person name="Miyauchi S."/>
            <person name="Thiergart T."/>
            <person name="Pickel B."/>
            <person name="Atanasova L."/>
            <person name="Karlsson M."/>
            <person name="Huettel B."/>
            <person name="Barry K.W."/>
            <person name="Haridas S."/>
            <person name="Chen C."/>
            <person name="Bauer D."/>
            <person name="Andreopoulos W."/>
            <person name="Pangilinan J."/>
            <person name="LaButti K."/>
            <person name="Riley R."/>
            <person name="Lipzen A."/>
            <person name="Clum A."/>
            <person name="Drula E."/>
            <person name="Henrissat B."/>
            <person name="Kohler A."/>
            <person name="Grigoriev I.V."/>
            <person name="Martin F.M."/>
            <person name="Hacquard S."/>
        </authorList>
    </citation>
    <scope>NUCLEOTIDE SEQUENCE</scope>
    <source>
        <strain evidence="2">MPI-CAGE-CH-0235</strain>
    </source>
</reference>
<proteinExistence type="predicted"/>
<organism evidence="2 3">
    <name type="scientific">Stachybotrys elegans</name>
    <dbReference type="NCBI Taxonomy" id="80388"/>
    <lineage>
        <taxon>Eukaryota</taxon>
        <taxon>Fungi</taxon>
        <taxon>Dikarya</taxon>
        <taxon>Ascomycota</taxon>
        <taxon>Pezizomycotina</taxon>
        <taxon>Sordariomycetes</taxon>
        <taxon>Hypocreomycetidae</taxon>
        <taxon>Hypocreales</taxon>
        <taxon>Stachybotryaceae</taxon>
        <taxon>Stachybotrys</taxon>
    </lineage>
</organism>
<evidence type="ECO:0000313" key="3">
    <source>
        <dbReference type="Proteomes" id="UP000813444"/>
    </source>
</evidence>
<dbReference type="EMBL" id="JAGPNK010000005">
    <property type="protein sequence ID" value="KAH7321299.1"/>
    <property type="molecule type" value="Genomic_DNA"/>
</dbReference>
<sequence length="286" mass="31807">MTDDYYNRRDGSPGSIGSQGDHPPRLPNLLRDRPLPSPSSSIHSRSMHQIQLEMEYDVEESGSSGDPSRARHWPGTLSGHAASGPDDATEQTTREIHALCVFDDIPPLSHNLPRSRLTDALAGLPVHRRWGRWRWREPPMLSNIHVLEAVMMYERGIEQGTQRRCNNCRAGQGISPQCVVAPESLREGLDTGPCSNCLYEGQSHTCNASGRRTPVSAAAKRPFEPMEDPEKVIDHMAVLEMIAQLKRPPGAPRDHSLLGRARRIEKAALHISQAAREWGDKMSKQA</sequence>
<feature type="compositionally biased region" description="Basic and acidic residues" evidence="1">
    <location>
        <begin position="1"/>
        <end position="11"/>
    </location>
</feature>
<evidence type="ECO:0000256" key="1">
    <source>
        <dbReference type="SAM" id="MobiDB-lite"/>
    </source>
</evidence>
<keyword evidence="3" id="KW-1185">Reference proteome</keyword>
<accession>A0A8K0SYV3</accession>
<dbReference type="Proteomes" id="UP000813444">
    <property type="component" value="Unassembled WGS sequence"/>
</dbReference>
<dbReference type="Pfam" id="PF12511">
    <property type="entry name" value="DUF3716"/>
    <property type="match status" value="1"/>
</dbReference>
<evidence type="ECO:0000313" key="2">
    <source>
        <dbReference type="EMBL" id="KAH7321299.1"/>
    </source>
</evidence>
<protein>
    <submittedName>
        <fullName evidence="2">Uncharacterized protein</fullName>
    </submittedName>
</protein>
<dbReference type="OrthoDB" id="4825089at2759"/>